<feature type="chain" id="PRO_5046848270" description="Lipoprotein" evidence="1">
    <location>
        <begin position="19"/>
        <end position="70"/>
    </location>
</feature>
<sequence>MNKVIITTLLLCTGFAVACCEKNYSVEDFKKDKELRLKWEKKCFLGGPSVQASQNCDNVAKAGYQLLFGG</sequence>
<evidence type="ECO:0000256" key="1">
    <source>
        <dbReference type="SAM" id="SignalP"/>
    </source>
</evidence>
<dbReference type="InterPro" id="IPR047937">
    <property type="entry name" value="Eex_IncN-like"/>
</dbReference>
<evidence type="ECO:0000313" key="2">
    <source>
        <dbReference type="EMBL" id="GAA4664813.1"/>
    </source>
</evidence>
<keyword evidence="1" id="KW-0732">Signal</keyword>
<accession>A0ABP8VI29</accession>
<dbReference type="EMBL" id="BAABJA010000008">
    <property type="protein sequence ID" value="GAA4664813.1"/>
    <property type="molecule type" value="Genomic_DNA"/>
</dbReference>
<protein>
    <recommendedName>
        <fullName evidence="4">Lipoprotein</fullName>
    </recommendedName>
</protein>
<name>A0ABP8VI29_9HYPH</name>
<keyword evidence="3" id="KW-1185">Reference proteome</keyword>
<comment type="caution">
    <text evidence="2">The sequence shown here is derived from an EMBL/GenBank/DDBJ whole genome shotgun (WGS) entry which is preliminary data.</text>
</comment>
<dbReference type="Proteomes" id="UP001501699">
    <property type="component" value="Unassembled WGS sequence"/>
</dbReference>
<reference evidence="3" key="1">
    <citation type="journal article" date="2019" name="Int. J. Syst. Evol. Microbiol.">
        <title>The Global Catalogue of Microorganisms (GCM) 10K type strain sequencing project: providing services to taxonomists for standard genome sequencing and annotation.</title>
        <authorList>
            <consortium name="The Broad Institute Genomics Platform"/>
            <consortium name="The Broad Institute Genome Sequencing Center for Infectious Disease"/>
            <person name="Wu L."/>
            <person name="Ma J."/>
        </authorList>
    </citation>
    <scope>NUCLEOTIDE SEQUENCE [LARGE SCALE GENOMIC DNA]</scope>
    <source>
        <strain evidence="3">JCM 17714</strain>
    </source>
</reference>
<evidence type="ECO:0008006" key="4">
    <source>
        <dbReference type="Google" id="ProtNLM"/>
    </source>
</evidence>
<dbReference type="NCBIfam" id="NF033894">
    <property type="entry name" value="Eex_IncN"/>
    <property type="match status" value="1"/>
</dbReference>
<dbReference type="RefSeq" id="WP_345119228.1">
    <property type="nucleotide sequence ID" value="NZ_BAABJA010000008.1"/>
</dbReference>
<organism evidence="2 3">
    <name type="scientific">Bartonella pachyuromydis</name>
    <dbReference type="NCBI Taxonomy" id="931097"/>
    <lineage>
        <taxon>Bacteria</taxon>
        <taxon>Pseudomonadati</taxon>
        <taxon>Pseudomonadota</taxon>
        <taxon>Alphaproteobacteria</taxon>
        <taxon>Hyphomicrobiales</taxon>
        <taxon>Bartonellaceae</taxon>
        <taxon>Bartonella</taxon>
    </lineage>
</organism>
<dbReference type="PROSITE" id="PS51257">
    <property type="entry name" value="PROKAR_LIPOPROTEIN"/>
    <property type="match status" value="1"/>
</dbReference>
<feature type="signal peptide" evidence="1">
    <location>
        <begin position="1"/>
        <end position="18"/>
    </location>
</feature>
<evidence type="ECO:0000313" key="3">
    <source>
        <dbReference type="Proteomes" id="UP001501699"/>
    </source>
</evidence>
<gene>
    <name evidence="2" type="ORF">GCM10023262_11970</name>
</gene>
<proteinExistence type="predicted"/>